<comment type="caution">
    <text evidence="2">The sequence shown here is derived from an EMBL/GenBank/DDBJ whole genome shotgun (WGS) entry which is preliminary data.</text>
</comment>
<proteinExistence type="predicted"/>
<protein>
    <submittedName>
        <fullName evidence="2">Uncharacterized protein</fullName>
    </submittedName>
</protein>
<accession>A0A0G1FAQ6</accession>
<dbReference type="Proteomes" id="UP000034543">
    <property type="component" value="Unassembled WGS sequence"/>
</dbReference>
<organism evidence="2 3">
    <name type="scientific">Candidatus Gottesmanbacteria bacterium GW2011_GWA1_43_11</name>
    <dbReference type="NCBI Taxonomy" id="1618436"/>
    <lineage>
        <taxon>Bacteria</taxon>
        <taxon>Candidatus Gottesmaniibacteriota</taxon>
    </lineage>
</organism>
<feature type="transmembrane region" description="Helical" evidence="1">
    <location>
        <begin position="20"/>
        <end position="43"/>
    </location>
</feature>
<keyword evidence="1" id="KW-0472">Membrane</keyword>
<keyword evidence="1" id="KW-0812">Transmembrane</keyword>
<evidence type="ECO:0000313" key="3">
    <source>
        <dbReference type="Proteomes" id="UP000034543"/>
    </source>
</evidence>
<dbReference type="STRING" id="1618436.UV59_C0029G0015"/>
<evidence type="ECO:0000313" key="2">
    <source>
        <dbReference type="EMBL" id="KKS83943.1"/>
    </source>
</evidence>
<gene>
    <name evidence="2" type="ORF">UV59_C0029G0015</name>
</gene>
<name>A0A0G1FAQ6_9BACT</name>
<reference evidence="2 3" key="1">
    <citation type="journal article" date="2015" name="Nature">
        <title>rRNA introns, odd ribosomes, and small enigmatic genomes across a large radiation of phyla.</title>
        <authorList>
            <person name="Brown C.T."/>
            <person name="Hug L.A."/>
            <person name="Thomas B.C."/>
            <person name="Sharon I."/>
            <person name="Castelle C.J."/>
            <person name="Singh A."/>
            <person name="Wilkins M.J."/>
            <person name="Williams K.H."/>
            <person name="Banfield J.F."/>
        </authorList>
    </citation>
    <scope>NUCLEOTIDE SEQUENCE [LARGE SCALE GENOMIC DNA]</scope>
</reference>
<sequence>MPIAKRTASGFNLPHEKHHYKILILVGLVGLWLILELLGYGVFNRASQNKTVDPPPLSASKTKSFTASSVMGGFTIEIPEGFEVEEKFGTVIIRNQTKQIRISQNSTNFNNLNDYVTSLEELNKINFKEESSIQINNLPIKLGYIENQKTYFILFQYTVYSLSTEDASQYSILDQIAHSFRIQNNK</sequence>
<evidence type="ECO:0000256" key="1">
    <source>
        <dbReference type="SAM" id="Phobius"/>
    </source>
</evidence>
<keyword evidence="1" id="KW-1133">Transmembrane helix</keyword>
<dbReference type="AlphaFoldDB" id="A0A0G1FAQ6"/>
<dbReference type="EMBL" id="LCFB01000029">
    <property type="protein sequence ID" value="KKS83943.1"/>
    <property type="molecule type" value="Genomic_DNA"/>
</dbReference>